<reference evidence="5 6" key="1">
    <citation type="submission" date="2020-09" db="EMBL/GenBank/DDBJ databases">
        <title>Roseomonas.</title>
        <authorList>
            <person name="Zhu W."/>
        </authorList>
    </citation>
    <scope>NUCLEOTIDE SEQUENCE [LARGE SCALE GENOMIC DNA]</scope>
    <source>
        <strain evidence="5 6">573</strain>
    </source>
</reference>
<dbReference type="InterPro" id="IPR036388">
    <property type="entry name" value="WH-like_DNA-bd_sf"/>
</dbReference>
<evidence type="ECO:0000256" key="2">
    <source>
        <dbReference type="ARBA" id="ARBA00023125"/>
    </source>
</evidence>
<dbReference type="PROSITE" id="PS50949">
    <property type="entry name" value="HTH_GNTR"/>
    <property type="match status" value="1"/>
</dbReference>
<dbReference type="RefSeq" id="WP_207415201.1">
    <property type="nucleotide sequence ID" value="NZ_CP061179.1"/>
</dbReference>
<proteinExistence type="predicted"/>
<dbReference type="InterPro" id="IPR011711">
    <property type="entry name" value="GntR_C"/>
</dbReference>
<keyword evidence="2" id="KW-0238">DNA-binding</keyword>
<keyword evidence="1" id="KW-0805">Transcription regulation</keyword>
<evidence type="ECO:0000256" key="1">
    <source>
        <dbReference type="ARBA" id="ARBA00023015"/>
    </source>
</evidence>
<evidence type="ECO:0000313" key="6">
    <source>
        <dbReference type="Proteomes" id="UP001518989"/>
    </source>
</evidence>
<comment type="caution">
    <text evidence="5">The sequence shown here is derived from an EMBL/GenBank/DDBJ whole genome shotgun (WGS) entry which is preliminary data.</text>
</comment>
<evidence type="ECO:0000313" key="5">
    <source>
        <dbReference type="EMBL" id="MBO1077800.1"/>
    </source>
</evidence>
<evidence type="ECO:0000256" key="3">
    <source>
        <dbReference type="ARBA" id="ARBA00023163"/>
    </source>
</evidence>
<dbReference type="Pfam" id="PF00392">
    <property type="entry name" value="GntR"/>
    <property type="match status" value="1"/>
</dbReference>
<dbReference type="PANTHER" id="PTHR43537">
    <property type="entry name" value="TRANSCRIPTIONAL REGULATOR, GNTR FAMILY"/>
    <property type="match status" value="1"/>
</dbReference>
<accession>A0ABS3KK13</accession>
<keyword evidence="6" id="KW-1185">Reference proteome</keyword>
<keyword evidence="3" id="KW-0804">Transcription</keyword>
<dbReference type="SMART" id="SM00345">
    <property type="entry name" value="HTH_GNTR"/>
    <property type="match status" value="1"/>
</dbReference>
<dbReference type="Pfam" id="PF07729">
    <property type="entry name" value="FCD"/>
    <property type="match status" value="1"/>
</dbReference>
<dbReference type="InterPro" id="IPR000524">
    <property type="entry name" value="Tscrpt_reg_HTH_GntR"/>
</dbReference>
<dbReference type="EMBL" id="JACTNG010000001">
    <property type="protein sequence ID" value="MBO1077800.1"/>
    <property type="molecule type" value="Genomic_DNA"/>
</dbReference>
<dbReference type="CDD" id="cd07377">
    <property type="entry name" value="WHTH_GntR"/>
    <property type="match status" value="1"/>
</dbReference>
<dbReference type="InterPro" id="IPR036390">
    <property type="entry name" value="WH_DNA-bd_sf"/>
</dbReference>
<dbReference type="SUPFAM" id="SSF48008">
    <property type="entry name" value="GntR ligand-binding domain-like"/>
    <property type="match status" value="1"/>
</dbReference>
<gene>
    <name evidence="5" type="ORF">IAI61_02070</name>
</gene>
<dbReference type="SMART" id="SM00895">
    <property type="entry name" value="FCD"/>
    <property type="match status" value="1"/>
</dbReference>
<evidence type="ECO:0000259" key="4">
    <source>
        <dbReference type="PROSITE" id="PS50949"/>
    </source>
</evidence>
<dbReference type="Proteomes" id="UP001518989">
    <property type="component" value="Unassembled WGS sequence"/>
</dbReference>
<dbReference type="SUPFAM" id="SSF46785">
    <property type="entry name" value="Winged helix' DNA-binding domain"/>
    <property type="match status" value="1"/>
</dbReference>
<dbReference type="PANTHER" id="PTHR43537:SF45">
    <property type="entry name" value="GNTR FAMILY REGULATORY PROTEIN"/>
    <property type="match status" value="1"/>
</dbReference>
<sequence>MRAGDLLAERQTLDGVIYEELRRRIVSLALRPGAMISENAVAAEFDVSRTPVRQAFFRLAQEDLLRILPQRGAQVSMLSAAKVREAQFVRETLEIGAFAEVARRWDEVNPDHRRAAGAVERCIAAQTEAVRQDDHLGFMRLDEDFHNTVIRLSGNSTLLGIVNHMRAHLNRLRFLELREARHEAEAVEHHRAILAAIRRNDVPQTEALLRTHLRMLEDFRETLFTRHSDIFS</sequence>
<organism evidence="5 6">
    <name type="scientific">Roseomonas haemaphysalidis</name>
    <dbReference type="NCBI Taxonomy" id="2768162"/>
    <lineage>
        <taxon>Bacteria</taxon>
        <taxon>Pseudomonadati</taxon>
        <taxon>Pseudomonadota</taxon>
        <taxon>Alphaproteobacteria</taxon>
        <taxon>Acetobacterales</taxon>
        <taxon>Roseomonadaceae</taxon>
        <taxon>Roseomonas</taxon>
    </lineage>
</organism>
<dbReference type="InterPro" id="IPR008920">
    <property type="entry name" value="TF_FadR/GntR_C"/>
</dbReference>
<protein>
    <submittedName>
        <fullName evidence="5">GntR family transcriptional regulator</fullName>
    </submittedName>
</protein>
<dbReference type="Gene3D" id="1.10.10.10">
    <property type="entry name" value="Winged helix-like DNA-binding domain superfamily/Winged helix DNA-binding domain"/>
    <property type="match status" value="1"/>
</dbReference>
<feature type="domain" description="HTH gntR-type" evidence="4">
    <location>
        <begin position="11"/>
        <end position="78"/>
    </location>
</feature>
<name>A0ABS3KK13_9PROT</name>
<dbReference type="Gene3D" id="1.20.120.530">
    <property type="entry name" value="GntR ligand-binding domain-like"/>
    <property type="match status" value="1"/>
</dbReference>